<dbReference type="EMBL" id="FAOZ01000008">
    <property type="protein sequence ID" value="CUU56631.1"/>
    <property type="molecule type" value="Genomic_DNA"/>
</dbReference>
<evidence type="ECO:0000313" key="7">
    <source>
        <dbReference type="Proteomes" id="UP000198802"/>
    </source>
</evidence>
<dbReference type="PANTHER" id="PTHR30055:SF234">
    <property type="entry name" value="HTH-TYPE TRANSCRIPTIONAL REGULATOR BETI"/>
    <property type="match status" value="1"/>
</dbReference>
<reference evidence="7" key="1">
    <citation type="submission" date="2015-11" db="EMBL/GenBank/DDBJ databases">
        <authorList>
            <person name="Varghese N."/>
        </authorList>
    </citation>
    <scope>NUCLEOTIDE SEQUENCE [LARGE SCALE GENOMIC DNA]</scope>
    <source>
        <strain evidence="7">DSM 45899</strain>
    </source>
</reference>
<feature type="domain" description="HTH tetR-type" evidence="5">
    <location>
        <begin position="5"/>
        <end position="64"/>
    </location>
</feature>
<accession>A0A0S4QM18</accession>
<dbReference type="GO" id="GO:0000976">
    <property type="term" value="F:transcription cis-regulatory region binding"/>
    <property type="evidence" value="ECO:0007669"/>
    <property type="project" value="TreeGrafter"/>
</dbReference>
<dbReference type="RefSeq" id="WP_091277537.1">
    <property type="nucleotide sequence ID" value="NZ_FAOZ01000008.1"/>
</dbReference>
<dbReference type="InterPro" id="IPR009057">
    <property type="entry name" value="Homeodomain-like_sf"/>
</dbReference>
<keyword evidence="3" id="KW-0804">Transcription</keyword>
<organism evidence="6 7">
    <name type="scientific">Parafrankia irregularis</name>
    <dbReference type="NCBI Taxonomy" id="795642"/>
    <lineage>
        <taxon>Bacteria</taxon>
        <taxon>Bacillati</taxon>
        <taxon>Actinomycetota</taxon>
        <taxon>Actinomycetes</taxon>
        <taxon>Frankiales</taxon>
        <taxon>Frankiaceae</taxon>
        <taxon>Parafrankia</taxon>
    </lineage>
</organism>
<evidence type="ECO:0000313" key="6">
    <source>
        <dbReference type="EMBL" id="CUU56631.1"/>
    </source>
</evidence>
<dbReference type="PANTHER" id="PTHR30055">
    <property type="entry name" value="HTH-TYPE TRANSCRIPTIONAL REGULATOR RUTR"/>
    <property type="match status" value="1"/>
</dbReference>
<evidence type="ECO:0000256" key="3">
    <source>
        <dbReference type="ARBA" id="ARBA00023163"/>
    </source>
</evidence>
<gene>
    <name evidence="6" type="ORF">Ga0074812_108159</name>
</gene>
<protein>
    <submittedName>
        <fullName evidence="6">DNA-binding transcriptional regulator, AcrR family</fullName>
    </submittedName>
</protein>
<sequence>MSRDGARRGEILDAAARLFATAGIRATLKDIADAAGILAGSLYHHFDSKDAIVAELIRRYHAALDGVAQAAVEELRRPGGRPPDELVVAFGEAIAGCAVQHRAAVLLSYYEPPVGASDELVQVSARTPSVVRAVLLELLEAGRDSGWLRPGVDLALLADRMCQSMIHVGIGVSHRLPGADRLPALRCRILLEGVAAGPVDGAALDRSAAFAAAQEQIASWPEADELAEAGRPALIRAAARAEFGRRGYEATTIRDIAAAAGVSVAGVYRVADSKEQLLASIMTSYIEALNAGWRAVLAAPAGAVERLDALLWLNAMIMERYSEEFRIQFGALRQSPPTSPDLAWSFPSQLRQVKKLLTDGGRDGDLRLTGSSADVRARSLFELLFTPDDIVSAVGPRGALELARDTVLRGAARPAALERPALEPAQSATGVLPTTS</sequence>
<dbReference type="PRINTS" id="PR00455">
    <property type="entry name" value="HTHTETR"/>
</dbReference>
<dbReference type="SUPFAM" id="SSF48498">
    <property type="entry name" value="Tetracyclin repressor-like, C-terminal domain"/>
    <property type="match status" value="1"/>
</dbReference>
<feature type="domain" description="HTH tetR-type" evidence="5">
    <location>
        <begin position="229"/>
        <end position="289"/>
    </location>
</feature>
<evidence type="ECO:0000259" key="5">
    <source>
        <dbReference type="PROSITE" id="PS50977"/>
    </source>
</evidence>
<evidence type="ECO:0000256" key="1">
    <source>
        <dbReference type="ARBA" id="ARBA00023015"/>
    </source>
</evidence>
<dbReference type="InterPro" id="IPR036271">
    <property type="entry name" value="Tet_transcr_reg_TetR-rel_C_sf"/>
</dbReference>
<evidence type="ECO:0000256" key="2">
    <source>
        <dbReference type="ARBA" id="ARBA00023125"/>
    </source>
</evidence>
<dbReference type="InterPro" id="IPR001647">
    <property type="entry name" value="HTH_TetR"/>
</dbReference>
<keyword evidence="1" id="KW-0805">Transcription regulation</keyword>
<dbReference type="InterPro" id="IPR050109">
    <property type="entry name" value="HTH-type_TetR-like_transc_reg"/>
</dbReference>
<feature type="DNA-binding region" description="H-T-H motif" evidence="4">
    <location>
        <begin position="27"/>
        <end position="46"/>
    </location>
</feature>
<feature type="DNA-binding region" description="H-T-H motif" evidence="4">
    <location>
        <begin position="252"/>
        <end position="271"/>
    </location>
</feature>
<keyword evidence="2 4" id="KW-0238">DNA-binding</keyword>
<dbReference type="SUPFAM" id="SSF46689">
    <property type="entry name" value="Homeodomain-like"/>
    <property type="match status" value="2"/>
</dbReference>
<dbReference type="Gene3D" id="1.10.10.60">
    <property type="entry name" value="Homeodomain-like"/>
    <property type="match status" value="2"/>
</dbReference>
<dbReference type="GO" id="GO:0003700">
    <property type="term" value="F:DNA-binding transcription factor activity"/>
    <property type="evidence" value="ECO:0007669"/>
    <property type="project" value="TreeGrafter"/>
</dbReference>
<keyword evidence="7" id="KW-1185">Reference proteome</keyword>
<dbReference type="AlphaFoldDB" id="A0A0S4QM18"/>
<name>A0A0S4QM18_9ACTN</name>
<dbReference type="Proteomes" id="UP000198802">
    <property type="component" value="Unassembled WGS sequence"/>
</dbReference>
<evidence type="ECO:0000256" key="4">
    <source>
        <dbReference type="PROSITE-ProRule" id="PRU00335"/>
    </source>
</evidence>
<dbReference type="Gene3D" id="1.10.357.10">
    <property type="entry name" value="Tetracycline Repressor, domain 2"/>
    <property type="match status" value="2"/>
</dbReference>
<dbReference type="PROSITE" id="PS50977">
    <property type="entry name" value="HTH_TETR_2"/>
    <property type="match status" value="2"/>
</dbReference>
<proteinExistence type="predicted"/>
<dbReference type="Pfam" id="PF00440">
    <property type="entry name" value="TetR_N"/>
    <property type="match status" value="2"/>
</dbReference>